<dbReference type="InterPro" id="IPR036812">
    <property type="entry name" value="NAD(P)_OxRdtase_dom_sf"/>
</dbReference>
<evidence type="ECO:0000313" key="4">
    <source>
        <dbReference type="EMBL" id="THH19530.1"/>
    </source>
</evidence>
<dbReference type="InterPro" id="IPR023210">
    <property type="entry name" value="NADP_OxRdtase_dom"/>
</dbReference>
<accession>A0A4S4M9C2</accession>
<dbReference type="AlphaFoldDB" id="A0A4S4M9C2"/>
<dbReference type="SUPFAM" id="SSF51430">
    <property type="entry name" value="NAD(P)-linked oxidoreductase"/>
    <property type="match status" value="1"/>
</dbReference>
<dbReference type="Proteomes" id="UP000308730">
    <property type="component" value="Unassembled WGS sequence"/>
</dbReference>
<evidence type="ECO:0000313" key="5">
    <source>
        <dbReference type="Proteomes" id="UP000308730"/>
    </source>
</evidence>
<name>A0A4S4M9C2_9APHY</name>
<comment type="caution">
    <text evidence="4">The sequence shown here is derived from an EMBL/GenBank/DDBJ whole genome shotgun (WGS) entry which is preliminary data.</text>
</comment>
<comment type="similarity">
    <text evidence="2">Belongs to the aldo/keto reductase family. Aldo/keto reductase 2 subfamily.</text>
</comment>
<evidence type="ECO:0000259" key="3">
    <source>
        <dbReference type="Pfam" id="PF00248"/>
    </source>
</evidence>
<dbReference type="Gene3D" id="3.20.20.100">
    <property type="entry name" value="NADP-dependent oxidoreductase domain"/>
    <property type="match status" value="1"/>
</dbReference>
<dbReference type="Pfam" id="PF00248">
    <property type="entry name" value="Aldo_ket_red"/>
    <property type="match status" value="1"/>
</dbReference>
<evidence type="ECO:0000256" key="2">
    <source>
        <dbReference type="ARBA" id="ARBA00038157"/>
    </source>
</evidence>
<dbReference type="PANTHER" id="PTHR43364">
    <property type="entry name" value="NADH-SPECIFIC METHYLGLYOXAL REDUCTASE-RELATED"/>
    <property type="match status" value="1"/>
</dbReference>
<protein>
    <recommendedName>
        <fullName evidence="3">NADP-dependent oxidoreductase domain-containing protein</fullName>
    </recommendedName>
</protein>
<keyword evidence="5" id="KW-1185">Reference proteome</keyword>
<dbReference type="EMBL" id="SGPM01000533">
    <property type="protein sequence ID" value="THH19530.1"/>
    <property type="molecule type" value="Genomic_DNA"/>
</dbReference>
<proteinExistence type="inferred from homology"/>
<dbReference type="PANTHER" id="PTHR43364:SF7">
    <property type="entry name" value="NADP-DEPENDENT OXIDOREDUCTASE DOMAIN-CONTAINING PROTEIN-RELATED"/>
    <property type="match status" value="1"/>
</dbReference>
<organism evidence="4 5">
    <name type="scientific">Antrodiella citrinella</name>
    <dbReference type="NCBI Taxonomy" id="2447956"/>
    <lineage>
        <taxon>Eukaryota</taxon>
        <taxon>Fungi</taxon>
        <taxon>Dikarya</taxon>
        <taxon>Basidiomycota</taxon>
        <taxon>Agaricomycotina</taxon>
        <taxon>Agaricomycetes</taxon>
        <taxon>Polyporales</taxon>
        <taxon>Steccherinaceae</taxon>
        <taxon>Antrodiella</taxon>
    </lineage>
</organism>
<evidence type="ECO:0000256" key="1">
    <source>
        <dbReference type="ARBA" id="ARBA00022857"/>
    </source>
</evidence>
<keyword evidence="1" id="KW-0521">NADP</keyword>
<dbReference type="InterPro" id="IPR050523">
    <property type="entry name" value="AKR_Detox_Biosynth"/>
</dbReference>
<sequence length="168" mass="18943">EREILPMAIQQGMALSPYNVLAGGHIRTDEEEERRRQTGEGGRMLFVSQWERTEDEKKMCKALESVAKEVGAKHITSVAIAYVMQKAPYVFPIIGGRKVEHLMSNLEALDIALTPEHIEYIESIFPFDAGFPYNVFGSADDYTYLFKIGGHCDKWPVQQAIRPAPPSQ</sequence>
<reference evidence="4 5" key="1">
    <citation type="submission" date="2019-02" db="EMBL/GenBank/DDBJ databases">
        <title>Genome sequencing of the rare red list fungi Antrodiella citrinella (Flaviporus citrinellus).</title>
        <authorList>
            <person name="Buettner E."/>
            <person name="Kellner H."/>
        </authorList>
    </citation>
    <scope>NUCLEOTIDE SEQUENCE [LARGE SCALE GENOMIC DNA]</scope>
    <source>
        <strain evidence="4 5">DSM 108506</strain>
    </source>
</reference>
<dbReference type="OrthoDB" id="2795220at2759"/>
<feature type="non-terminal residue" evidence="4">
    <location>
        <position position="1"/>
    </location>
</feature>
<gene>
    <name evidence="4" type="ORF">EUX98_g8752</name>
</gene>
<feature type="domain" description="NADP-dependent oxidoreductase" evidence="3">
    <location>
        <begin position="1"/>
        <end position="124"/>
    </location>
</feature>